<comment type="caution">
    <text evidence="5">The sequence shown here is derived from an EMBL/GenBank/DDBJ whole genome shotgun (WGS) entry which is preliminary data.</text>
</comment>
<keyword evidence="1" id="KW-0805">Transcription regulation</keyword>
<evidence type="ECO:0000256" key="2">
    <source>
        <dbReference type="ARBA" id="ARBA00023125"/>
    </source>
</evidence>
<proteinExistence type="predicted"/>
<dbReference type="PANTHER" id="PTHR33204">
    <property type="entry name" value="TRANSCRIPTIONAL REGULATOR, MARR FAMILY"/>
    <property type="match status" value="1"/>
</dbReference>
<dbReference type="OrthoDB" id="9791143at2"/>
<dbReference type="EMBL" id="LEKT01000001">
    <property type="protein sequence ID" value="KMO87881.1"/>
    <property type="molecule type" value="Genomic_DNA"/>
</dbReference>
<dbReference type="RefSeq" id="WP_048512841.1">
    <property type="nucleotide sequence ID" value="NZ_FUXD01000003.1"/>
</dbReference>
<evidence type="ECO:0000256" key="1">
    <source>
        <dbReference type="ARBA" id="ARBA00023015"/>
    </source>
</evidence>
<dbReference type="Gene3D" id="1.10.10.10">
    <property type="entry name" value="Winged helix-like DNA-binding domain superfamily/Winged helix DNA-binding domain"/>
    <property type="match status" value="1"/>
</dbReference>
<dbReference type="CDD" id="cd00090">
    <property type="entry name" value="HTH_ARSR"/>
    <property type="match status" value="1"/>
</dbReference>
<dbReference type="InterPro" id="IPR011991">
    <property type="entry name" value="ArsR-like_HTH"/>
</dbReference>
<reference evidence="5 6" key="1">
    <citation type="submission" date="2015-06" db="EMBL/GenBank/DDBJ databases">
        <title>Draft genome sequence of beer spoilage bacterium Megasphaera cerevisiae type strain 20462.</title>
        <authorList>
            <person name="Kutumbaka K."/>
            <person name="Pasmowitz J."/>
            <person name="Mategko J."/>
            <person name="Reyes D."/>
            <person name="Friedrich A."/>
            <person name="Han S."/>
            <person name="Martens-Habbena W."/>
            <person name="Neal-McKinney J."/>
            <person name="Janagama H.K."/>
            <person name="Nadala C."/>
            <person name="Samadpour M."/>
        </authorList>
    </citation>
    <scope>NUCLEOTIDE SEQUENCE [LARGE SCALE GENOMIC DNA]</scope>
    <source>
        <strain evidence="5 6">DSM 20462</strain>
    </source>
</reference>
<name>A0A0J6ZSE3_9FIRM</name>
<evidence type="ECO:0000259" key="4">
    <source>
        <dbReference type="PROSITE" id="PS51118"/>
    </source>
</evidence>
<dbReference type="AlphaFoldDB" id="A0A0J6ZSE3"/>
<dbReference type="Proteomes" id="UP000036503">
    <property type="component" value="Unassembled WGS sequence"/>
</dbReference>
<dbReference type="InterPro" id="IPR036390">
    <property type="entry name" value="WH_DNA-bd_sf"/>
</dbReference>
<dbReference type="Pfam" id="PF01638">
    <property type="entry name" value="HxlR"/>
    <property type="match status" value="1"/>
</dbReference>
<dbReference type="PATRIC" id="fig|1122219.3.peg.86"/>
<dbReference type="FunCoup" id="A0A0J6ZSE3">
    <property type="interactions" value="113"/>
</dbReference>
<accession>A0A0J6ZSE3</accession>
<evidence type="ECO:0000256" key="3">
    <source>
        <dbReference type="ARBA" id="ARBA00023163"/>
    </source>
</evidence>
<dbReference type="InParanoid" id="A0A0J6ZSE3"/>
<dbReference type="GO" id="GO:0003677">
    <property type="term" value="F:DNA binding"/>
    <property type="evidence" value="ECO:0007669"/>
    <property type="project" value="UniProtKB-KW"/>
</dbReference>
<dbReference type="SUPFAM" id="SSF46785">
    <property type="entry name" value="Winged helix' DNA-binding domain"/>
    <property type="match status" value="1"/>
</dbReference>
<keyword evidence="3" id="KW-0804">Transcription</keyword>
<gene>
    <name evidence="5" type="ORF">AB840_00405</name>
</gene>
<dbReference type="InterPro" id="IPR036388">
    <property type="entry name" value="WH-like_DNA-bd_sf"/>
</dbReference>
<dbReference type="InterPro" id="IPR002577">
    <property type="entry name" value="HTH_HxlR"/>
</dbReference>
<dbReference type="PROSITE" id="PS51118">
    <property type="entry name" value="HTH_HXLR"/>
    <property type="match status" value="1"/>
</dbReference>
<protein>
    <submittedName>
        <fullName evidence="5">MarR family transcriptional regulator</fullName>
    </submittedName>
</protein>
<evidence type="ECO:0000313" key="6">
    <source>
        <dbReference type="Proteomes" id="UP000036503"/>
    </source>
</evidence>
<keyword evidence="6" id="KW-1185">Reference proteome</keyword>
<evidence type="ECO:0000313" key="5">
    <source>
        <dbReference type="EMBL" id="KMO87881.1"/>
    </source>
</evidence>
<dbReference type="PANTHER" id="PTHR33204:SF37">
    <property type="entry name" value="HTH-TYPE TRANSCRIPTIONAL REGULATOR YODB"/>
    <property type="match status" value="1"/>
</dbReference>
<organism evidence="5 6">
    <name type="scientific">Megasphaera cerevisiae DSM 20462</name>
    <dbReference type="NCBI Taxonomy" id="1122219"/>
    <lineage>
        <taxon>Bacteria</taxon>
        <taxon>Bacillati</taxon>
        <taxon>Bacillota</taxon>
        <taxon>Negativicutes</taxon>
        <taxon>Veillonellales</taxon>
        <taxon>Veillonellaceae</taxon>
        <taxon>Megasphaera</taxon>
    </lineage>
</organism>
<feature type="domain" description="HTH hxlR-type" evidence="4">
    <location>
        <begin position="8"/>
        <end position="106"/>
    </location>
</feature>
<sequence length="106" mass="12176">MEKELPECPVETTLMLISDRWKVLIIRDLLNGTKRFGELKKSVGTISQKVLTSNLRSMEACGLVHRRVYAEVPPKVEYSLTQTGYSLKPVLDAMFAWGTEYKEKRK</sequence>
<keyword evidence="2" id="KW-0238">DNA-binding</keyword>